<dbReference type="AlphaFoldDB" id="A0A7J6RC15"/>
<gene>
    <name evidence="2" type="ORF">FOZ63_012263</name>
</gene>
<accession>A0A7J6RC15</accession>
<proteinExistence type="predicted"/>
<feature type="signal peptide" evidence="1">
    <location>
        <begin position="1"/>
        <end position="24"/>
    </location>
</feature>
<evidence type="ECO:0000256" key="1">
    <source>
        <dbReference type="SAM" id="SignalP"/>
    </source>
</evidence>
<keyword evidence="3" id="KW-1185">Reference proteome</keyword>
<organism evidence="2 3">
    <name type="scientific">Perkinsus olseni</name>
    <name type="common">Perkinsus atlanticus</name>
    <dbReference type="NCBI Taxonomy" id="32597"/>
    <lineage>
        <taxon>Eukaryota</taxon>
        <taxon>Sar</taxon>
        <taxon>Alveolata</taxon>
        <taxon>Perkinsozoa</taxon>
        <taxon>Perkinsea</taxon>
        <taxon>Perkinsida</taxon>
        <taxon>Perkinsidae</taxon>
        <taxon>Perkinsus</taxon>
    </lineage>
</organism>
<comment type="caution">
    <text evidence="2">The sequence shown here is derived from an EMBL/GenBank/DDBJ whole genome shotgun (WGS) entry which is preliminary data.</text>
</comment>
<evidence type="ECO:0000313" key="2">
    <source>
        <dbReference type="EMBL" id="KAF4718218.1"/>
    </source>
</evidence>
<dbReference type="EMBL" id="JABANO010026616">
    <property type="protein sequence ID" value="KAF4718218.1"/>
    <property type="molecule type" value="Genomic_DNA"/>
</dbReference>
<name>A0A7J6RC15_PEROL</name>
<keyword evidence="1" id="KW-0732">Signal</keyword>
<evidence type="ECO:0000313" key="3">
    <source>
        <dbReference type="Proteomes" id="UP000553632"/>
    </source>
</evidence>
<dbReference type="Proteomes" id="UP000553632">
    <property type="component" value="Unassembled WGS sequence"/>
</dbReference>
<feature type="non-terminal residue" evidence="2">
    <location>
        <position position="142"/>
    </location>
</feature>
<sequence length="142" mass="15780">MVKVFNAGVSSLYALVCMTELIYASSEGVQKSERHLVDIEDGSTATIYLYAMALSPSSSSNLTSAFSIKLDPLRKLIYDDKRQFAYLGGRSTTDVHKAVCSWASGNKNWALISIDYTNAFGELDREKIFSSLRTRNVNEAYI</sequence>
<protein>
    <submittedName>
        <fullName evidence="2">Uncharacterized protein</fullName>
    </submittedName>
</protein>
<feature type="chain" id="PRO_5029843494" evidence="1">
    <location>
        <begin position="25"/>
        <end position="142"/>
    </location>
</feature>
<reference evidence="2 3" key="1">
    <citation type="submission" date="2020-04" db="EMBL/GenBank/DDBJ databases">
        <title>Perkinsus olseni comparative genomics.</title>
        <authorList>
            <person name="Bogema D.R."/>
        </authorList>
    </citation>
    <scope>NUCLEOTIDE SEQUENCE [LARGE SCALE GENOMIC DNA]</scope>
    <source>
        <strain evidence="2 3">ATCC PRA-207</strain>
    </source>
</reference>